<dbReference type="InterPro" id="IPR011251">
    <property type="entry name" value="Luciferase-like_dom"/>
</dbReference>
<dbReference type="Proteomes" id="UP000572680">
    <property type="component" value="Unassembled WGS sequence"/>
</dbReference>
<comment type="caution">
    <text evidence="3">The sequence shown here is derived from an EMBL/GenBank/DDBJ whole genome shotgun (WGS) entry which is preliminary data.</text>
</comment>
<dbReference type="RefSeq" id="WP_182842527.1">
    <property type="nucleotide sequence ID" value="NZ_BAAALP010000031.1"/>
</dbReference>
<dbReference type="GO" id="GO:0016705">
    <property type="term" value="F:oxidoreductase activity, acting on paired donors, with incorporation or reduction of molecular oxygen"/>
    <property type="evidence" value="ECO:0007669"/>
    <property type="project" value="InterPro"/>
</dbReference>
<dbReference type="Gene3D" id="3.20.20.30">
    <property type="entry name" value="Luciferase-like domain"/>
    <property type="match status" value="1"/>
</dbReference>
<evidence type="ECO:0000313" key="4">
    <source>
        <dbReference type="Proteomes" id="UP000572680"/>
    </source>
</evidence>
<evidence type="ECO:0000256" key="1">
    <source>
        <dbReference type="ARBA" id="ARBA00023002"/>
    </source>
</evidence>
<dbReference type="AlphaFoldDB" id="A0A7W3QK27"/>
<dbReference type="InterPro" id="IPR050564">
    <property type="entry name" value="F420-G6PD/mer"/>
</dbReference>
<reference evidence="3 4" key="1">
    <citation type="submission" date="2020-08" db="EMBL/GenBank/DDBJ databases">
        <title>Genomic Encyclopedia of Type Strains, Phase IV (KMG-IV): sequencing the most valuable type-strain genomes for metagenomic binning, comparative biology and taxonomic classification.</title>
        <authorList>
            <person name="Goeker M."/>
        </authorList>
    </citation>
    <scope>NUCLEOTIDE SEQUENCE [LARGE SCALE GENOMIC DNA]</scope>
    <source>
        <strain evidence="3 4">DSM 44197</strain>
    </source>
</reference>
<gene>
    <name evidence="3" type="ORF">HNR61_001667</name>
</gene>
<protein>
    <submittedName>
        <fullName evidence="3">F420-dependent oxidoreductase-like protein</fullName>
    </submittedName>
</protein>
<keyword evidence="4" id="KW-1185">Reference proteome</keyword>
<dbReference type="InterPro" id="IPR019910">
    <property type="entry name" value="Lucif-like_OxRdtase_MSMEG_4879"/>
</dbReference>
<evidence type="ECO:0000259" key="2">
    <source>
        <dbReference type="Pfam" id="PF00296"/>
    </source>
</evidence>
<dbReference type="PANTHER" id="PTHR43244:SF1">
    <property type="entry name" value="5,10-METHYLENETETRAHYDROMETHANOPTERIN REDUCTASE"/>
    <property type="match status" value="1"/>
</dbReference>
<dbReference type="EMBL" id="JACJIA010000002">
    <property type="protein sequence ID" value="MBA8950054.1"/>
    <property type="molecule type" value="Genomic_DNA"/>
</dbReference>
<accession>A0A7W3QK27</accession>
<dbReference type="PANTHER" id="PTHR43244">
    <property type="match status" value="1"/>
</dbReference>
<dbReference type="Pfam" id="PF00296">
    <property type="entry name" value="Bac_luciferase"/>
    <property type="match status" value="1"/>
</dbReference>
<keyword evidence="1" id="KW-0560">Oxidoreductase</keyword>
<dbReference type="CDD" id="cd01097">
    <property type="entry name" value="Tetrahydromethanopterin_reductase"/>
    <property type="match status" value="1"/>
</dbReference>
<sequence>MELGVALTPAATGNAVDDVVAAARRAADAGLRSAWIGQRFDHDAIALAGIVGREVPGLRVGTSAVPIFARHPLLVSGQAQTSQAAAHGRFRLGLGLGAKELVEPAFGVPYERPITRLREFLTALRSLLDTGTADFRGETLTAAPPMPAAVAGAEPPVPVLVAAMAPQALGVAGELADGTLPFLAGPRALGEHIVPRITAAAERAGRPAPRVVALVAGVVTGEADRLRTWRLLGDLTRS</sequence>
<evidence type="ECO:0000313" key="3">
    <source>
        <dbReference type="EMBL" id="MBA8950054.1"/>
    </source>
</evidence>
<dbReference type="InterPro" id="IPR036661">
    <property type="entry name" value="Luciferase-like_sf"/>
</dbReference>
<name>A0A7W3QK27_ACTNM</name>
<organism evidence="3 4">
    <name type="scientific">Actinomadura namibiensis</name>
    <dbReference type="NCBI Taxonomy" id="182080"/>
    <lineage>
        <taxon>Bacteria</taxon>
        <taxon>Bacillati</taxon>
        <taxon>Actinomycetota</taxon>
        <taxon>Actinomycetes</taxon>
        <taxon>Streptosporangiales</taxon>
        <taxon>Thermomonosporaceae</taxon>
        <taxon>Actinomadura</taxon>
    </lineage>
</organism>
<dbReference type="SUPFAM" id="SSF51679">
    <property type="entry name" value="Bacterial luciferase-like"/>
    <property type="match status" value="1"/>
</dbReference>
<proteinExistence type="predicted"/>
<dbReference type="NCBIfam" id="TIGR03564">
    <property type="entry name" value="F420_MSMEG_4879"/>
    <property type="match status" value="1"/>
</dbReference>
<feature type="domain" description="Luciferase-like" evidence="2">
    <location>
        <begin position="10"/>
        <end position="219"/>
    </location>
</feature>